<dbReference type="AlphaFoldDB" id="A0A6B3BWR9"/>
<accession>A0A6B3BWR9</accession>
<dbReference type="SUPFAM" id="SSF48239">
    <property type="entry name" value="Terpenoid cyclases/Protein prenyltransferases"/>
    <property type="match status" value="1"/>
</dbReference>
<name>A0A6B3BWR9_9ACTN</name>
<reference evidence="1" key="1">
    <citation type="submission" date="2020-01" db="EMBL/GenBank/DDBJ databases">
        <title>Insect and environment-associated Actinomycetes.</title>
        <authorList>
            <person name="Currrie C."/>
            <person name="Chevrette M."/>
            <person name="Carlson C."/>
            <person name="Stubbendieck R."/>
            <person name="Wendt-Pienkowski E."/>
        </authorList>
    </citation>
    <scope>NUCLEOTIDE SEQUENCE</scope>
    <source>
        <strain evidence="1">SID12501</strain>
    </source>
</reference>
<dbReference type="EMBL" id="JAAGLU010000020">
    <property type="protein sequence ID" value="NEC88788.1"/>
    <property type="molecule type" value="Genomic_DNA"/>
</dbReference>
<organism evidence="1">
    <name type="scientific">Streptomyces sp. SID12501</name>
    <dbReference type="NCBI Taxonomy" id="2706042"/>
    <lineage>
        <taxon>Bacteria</taxon>
        <taxon>Bacillati</taxon>
        <taxon>Actinomycetota</taxon>
        <taxon>Actinomycetes</taxon>
        <taxon>Kitasatosporales</taxon>
        <taxon>Streptomycetaceae</taxon>
        <taxon>Streptomyces</taxon>
    </lineage>
</organism>
<dbReference type="RefSeq" id="WP_164317088.1">
    <property type="nucleotide sequence ID" value="NZ_JAAGLU010000020.1"/>
</dbReference>
<evidence type="ECO:0008006" key="2">
    <source>
        <dbReference type="Google" id="ProtNLM"/>
    </source>
</evidence>
<evidence type="ECO:0000313" key="1">
    <source>
        <dbReference type="EMBL" id="NEC88788.1"/>
    </source>
</evidence>
<gene>
    <name evidence="1" type="ORF">G3I71_23925</name>
</gene>
<comment type="caution">
    <text evidence="1">The sequence shown here is derived from an EMBL/GenBank/DDBJ whole genome shotgun (WGS) entry which is preliminary data.</text>
</comment>
<protein>
    <recommendedName>
        <fullName evidence="2">Terpene cyclase/mutase family protein</fullName>
    </recommendedName>
</protein>
<dbReference type="Gene3D" id="1.50.10.20">
    <property type="match status" value="1"/>
</dbReference>
<proteinExistence type="predicted"/>
<sequence>MVDPERGRLTGWSHFLEEGQAGEPPTAIGTAYGLHTVLTLGATDGRLAPSELVETLWRLRLRDGGWAARTGAGVGRPEVTALVAGVLSRAGADRGRLDEAVASLEQMLQLGEDPEGLARTYVVTTALRGLVRAAPHSPLIASLRAELLSGTLRDAEHGGLLCWGAWLGGPTGLWSAPSPSTVHTAQAVLALSRAAQVLQEDNHCRQSREQGVRWLLTAGGLDNRVEHVRRSLSPPQQGRDHAVVRHFTAAWVAKALLSTPADYLAGGADSEQRRVDRLEAAVAAVWRSQSDGVWGWEDDRYLRPIWMTYQGLSVLRSPELCGWTPPS</sequence>
<dbReference type="InterPro" id="IPR008930">
    <property type="entry name" value="Terpenoid_cyclase/PrenylTrfase"/>
</dbReference>